<evidence type="ECO:0000313" key="7">
    <source>
        <dbReference type="EMBL" id="KAJ4752906.1"/>
    </source>
</evidence>
<keyword evidence="5 6" id="KW-0560">Oxidoreductase</keyword>
<comment type="similarity">
    <text evidence="1 6">Belongs to the FMO family.</text>
</comment>
<dbReference type="PRINTS" id="PR00370">
    <property type="entry name" value="FMOXYGENASE"/>
</dbReference>
<protein>
    <recommendedName>
        <fullName evidence="6">Flavin-containing monooxygenase</fullName>
        <ecNumber evidence="6">1.-.-.-</ecNumber>
    </recommendedName>
</protein>
<evidence type="ECO:0000256" key="6">
    <source>
        <dbReference type="RuleBase" id="RU361177"/>
    </source>
</evidence>
<reference evidence="7" key="1">
    <citation type="submission" date="2022-08" db="EMBL/GenBank/DDBJ databases">
        <authorList>
            <person name="Marques A."/>
        </authorList>
    </citation>
    <scope>NUCLEOTIDE SEQUENCE</scope>
    <source>
        <strain evidence="7">RhyPub2mFocal</strain>
        <tissue evidence="7">Leaves</tissue>
    </source>
</reference>
<evidence type="ECO:0000256" key="3">
    <source>
        <dbReference type="ARBA" id="ARBA00022827"/>
    </source>
</evidence>
<evidence type="ECO:0000256" key="2">
    <source>
        <dbReference type="ARBA" id="ARBA00022630"/>
    </source>
</evidence>
<keyword evidence="2 6" id="KW-0285">Flavoprotein</keyword>
<keyword evidence="6 7" id="KW-0503">Monooxygenase</keyword>
<dbReference type="Gene3D" id="3.50.50.60">
    <property type="entry name" value="FAD/NAD(P)-binding domain"/>
    <property type="match status" value="2"/>
</dbReference>
<evidence type="ECO:0000256" key="1">
    <source>
        <dbReference type="ARBA" id="ARBA00009183"/>
    </source>
</evidence>
<dbReference type="GO" id="GO:0050660">
    <property type="term" value="F:flavin adenine dinucleotide binding"/>
    <property type="evidence" value="ECO:0007669"/>
    <property type="project" value="InterPro"/>
</dbReference>
<keyword evidence="4" id="KW-0521">NADP</keyword>
<dbReference type="Pfam" id="PF00743">
    <property type="entry name" value="FMO-like"/>
    <property type="match status" value="2"/>
</dbReference>
<organism evidence="7 8">
    <name type="scientific">Rhynchospora pubera</name>
    <dbReference type="NCBI Taxonomy" id="906938"/>
    <lineage>
        <taxon>Eukaryota</taxon>
        <taxon>Viridiplantae</taxon>
        <taxon>Streptophyta</taxon>
        <taxon>Embryophyta</taxon>
        <taxon>Tracheophyta</taxon>
        <taxon>Spermatophyta</taxon>
        <taxon>Magnoliopsida</taxon>
        <taxon>Liliopsida</taxon>
        <taxon>Poales</taxon>
        <taxon>Cyperaceae</taxon>
        <taxon>Cyperoideae</taxon>
        <taxon>Rhynchosporeae</taxon>
        <taxon>Rhynchospora</taxon>
    </lineage>
</organism>
<dbReference type="PIRSF" id="PIRSF000332">
    <property type="entry name" value="FMO"/>
    <property type="match status" value="1"/>
</dbReference>
<dbReference type="InterPro" id="IPR050346">
    <property type="entry name" value="FMO-like"/>
</dbReference>
<dbReference type="SUPFAM" id="SSF51905">
    <property type="entry name" value="FAD/NAD(P)-binding domain"/>
    <property type="match status" value="2"/>
</dbReference>
<dbReference type="GO" id="GO:0050661">
    <property type="term" value="F:NADP binding"/>
    <property type="evidence" value="ECO:0007669"/>
    <property type="project" value="InterPro"/>
</dbReference>
<dbReference type="InterPro" id="IPR036188">
    <property type="entry name" value="FAD/NAD-bd_sf"/>
</dbReference>
<dbReference type="Proteomes" id="UP001140206">
    <property type="component" value="Chromosome 5"/>
</dbReference>
<keyword evidence="3 6" id="KW-0274">FAD</keyword>
<dbReference type="EMBL" id="JAMFTS010000005">
    <property type="protein sequence ID" value="KAJ4752906.1"/>
    <property type="molecule type" value="Genomic_DNA"/>
</dbReference>
<dbReference type="InterPro" id="IPR000960">
    <property type="entry name" value="Flavin_mOase"/>
</dbReference>
<keyword evidence="8" id="KW-1185">Reference proteome</keyword>
<evidence type="ECO:0000256" key="4">
    <source>
        <dbReference type="ARBA" id="ARBA00022857"/>
    </source>
</evidence>
<dbReference type="PANTHER" id="PTHR23023">
    <property type="entry name" value="DIMETHYLANILINE MONOOXYGENASE"/>
    <property type="match status" value="1"/>
</dbReference>
<dbReference type="AlphaFoldDB" id="A0AAV8CEK6"/>
<sequence>MTRSCKVAVIGAGMSGLVAARELLRESHQITVFEKSHRVGGTWVYDPCVESDLVGLDPHRVKVHGSLYASLRTNLMSPLMGFSDFPLTGRDFGDGRKFPRHEEVLHFLEAFAADNGLMGFVKFGAEVVQVKRTSTSTDDELSARWMVKCVQGEQEKIEHFEAVVICNGHFSQPRLPQIPGIDRWPGKQVHSHNYRTPEPYLNQVVVIVGMGPSGFDISVDVANAAKEVHIASRSLWFKVGKIPGMENIFEHEVVSHVEPDGRVHFADGFSVLASIILYCTGYSYHFPFLEINNLTVDDNRVGPLYKHVFSPRYGPHLSFVGITCATIIFLTSELQSKWIAQVLSGKCTLPSEDEMMSSVKEMYDEMEQAGKPKHRTHWLYDKMEGYLDWLAAETGLPQLERWWFHMFDALLKSLASFGHGFRVAASLLFSLDLTSPMASDDLPHHNSTYSPSLPLRKCVLRLSPKSREGIQFSWSNHYRQESGQEC</sequence>
<evidence type="ECO:0000313" key="8">
    <source>
        <dbReference type="Proteomes" id="UP001140206"/>
    </source>
</evidence>
<accession>A0AAV8CEK6</accession>
<name>A0AAV8CEK6_9POAL</name>
<comment type="caution">
    <text evidence="7">The sequence shown here is derived from an EMBL/GenBank/DDBJ whole genome shotgun (WGS) entry which is preliminary data.</text>
</comment>
<dbReference type="GO" id="GO:0004499">
    <property type="term" value="F:N,N-dimethylaniline monooxygenase activity"/>
    <property type="evidence" value="ECO:0007669"/>
    <property type="project" value="InterPro"/>
</dbReference>
<dbReference type="EC" id="1.-.-.-" evidence="6"/>
<gene>
    <name evidence="7" type="ORF">LUZ62_087311</name>
</gene>
<evidence type="ECO:0000256" key="5">
    <source>
        <dbReference type="ARBA" id="ARBA00023002"/>
    </source>
</evidence>
<dbReference type="InterPro" id="IPR020946">
    <property type="entry name" value="Flavin_mOase-like"/>
</dbReference>
<proteinExistence type="inferred from homology"/>
<comment type="cofactor">
    <cofactor evidence="6">
        <name>FAD</name>
        <dbReference type="ChEBI" id="CHEBI:57692"/>
    </cofactor>
</comment>